<feature type="transmembrane region" description="Helical" evidence="1">
    <location>
        <begin position="12"/>
        <end position="32"/>
    </location>
</feature>
<evidence type="ECO:0000313" key="2">
    <source>
        <dbReference type="EMBL" id="KAG9699605.1"/>
    </source>
</evidence>
<keyword evidence="1" id="KW-0472">Membrane</keyword>
<accession>A0A9P8JF91</accession>
<reference evidence="2" key="2">
    <citation type="submission" date="2021-08" db="EMBL/GenBank/DDBJ databases">
        <authorList>
            <person name="Gostincar C."/>
            <person name="Sun X."/>
            <person name="Song Z."/>
            <person name="Gunde-Cimerman N."/>
        </authorList>
    </citation>
    <scope>NUCLEOTIDE SEQUENCE</scope>
    <source>
        <strain evidence="2">EXF-9911</strain>
    </source>
</reference>
<dbReference type="AlphaFoldDB" id="A0A9P8JF91"/>
<comment type="caution">
    <text evidence="2">The sequence shown here is derived from an EMBL/GenBank/DDBJ whole genome shotgun (WGS) entry which is preliminary data.</text>
</comment>
<dbReference type="OrthoDB" id="5322539at2759"/>
<dbReference type="EMBL" id="JAHFXF010000030">
    <property type="protein sequence ID" value="KAG9699605.1"/>
    <property type="molecule type" value="Genomic_DNA"/>
</dbReference>
<protein>
    <submittedName>
        <fullName evidence="2">Uncharacterized protein</fullName>
    </submittedName>
</protein>
<reference evidence="2" key="1">
    <citation type="journal article" date="2021" name="J Fungi (Basel)">
        <title>Virulence traits and population genomics of the black yeast Aureobasidium melanogenum.</title>
        <authorList>
            <person name="Cernosa A."/>
            <person name="Sun X."/>
            <person name="Gostincar C."/>
            <person name="Fang C."/>
            <person name="Gunde-Cimerman N."/>
            <person name="Song Z."/>
        </authorList>
    </citation>
    <scope>NUCLEOTIDE SEQUENCE</scope>
    <source>
        <strain evidence="2">EXF-9911</strain>
    </source>
</reference>
<keyword evidence="1" id="KW-0812">Transmembrane</keyword>
<sequence>MASSRGLHWKAPAIMIVAWLTGILLVYGHHAFNSRLNHEDAPTTSIEVHELLHFTFSQQKVNTSIATALAFLVKTCLGLAASVAYTQIIWYTAKRNKTRLGTIDSAFNATKDISAMFDFHLWRSFPLLTLLALLLFLISVPSIFTPASLSIVSAPRSPWHMTTVPFVDFTSLNFASIMNNAGIERTFTYRGPQYPVQEAVTASCADGSILPIEPVALNASWSLEFAGPAIDCNEVPPTEKEDILDNIREYMAADNCLTSFGYISWTPDDSGFVPFYNDSSNSTYTLRSSTLSTAAPGQLRTCIATFPKMTDMISWGGCDSTTMQEMLGNATVTSCGLYNTTYQTAFSYLDGHQNVSFTSAGNHNEIYAAPILTGALLEFNKTTIQNYAYQAVWDAFSRILVGLIYSSRIADNGGAIITVNTTIMDSALSNTKDLAFLSGWGSQYSSSGVYSLQNDILHGSEDSPLVDFAGTWVLQAPAYDSPLASTLERSFQNATISLMSSNLLQ</sequence>
<keyword evidence="1" id="KW-1133">Transmembrane helix</keyword>
<gene>
    <name evidence="2" type="ORF">KCU76_g1369</name>
</gene>
<organism evidence="2 3">
    <name type="scientific">Aureobasidium melanogenum</name>
    <name type="common">Aureobasidium pullulans var. melanogenum</name>
    <dbReference type="NCBI Taxonomy" id="46634"/>
    <lineage>
        <taxon>Eukaryota</taxon>
        <taxon>Fungi</taxon>
        <taxon>Dikarya</taxon>
        <taxon>Ascomycota</taxon>
        <taxon>Pezizomycotina</taxon>
        <taxon>Dothideomycetes</taxon>
        <taxon>Dothideomycetidae</taxon>
        <taxon>Dothideales</taxon>
        <taxon>Saccotheciaceae</taxon>
        <taxon>Aureobasidium</taxon>
    </lineage>
</organism>
<feature type="transmembrane region" description="Helical" evidence="1">
    <location>
        <begin position="65"/>
        <end position="90"/>
    </location>
</feature>
<name>A0A9P8JF91_AURME</name>
<evidence type="ECO:0000313" key="3">
    <source>
        <dbReference type="Proteomes" id="UP000779574"/>
    </source>
</evidence>
<evidence type="ECO:0000256" key="1">
    <source>
        <dbReference type="SAM" id="Phobius"/>
    </source>
</evidence>
<dbReference type="Proteomes" id="UP000779574">
    <property type="component" value="Unassembled WGS sequence"/>
</dbReference>
<feature type="transmembrane region" description="Helical" evidence="1">
    <location>
        <begin position="125"/>
        <end position="144"/>
    </location>
</feature>
<feature type="non-terminal residue" evidence="2">
    <location>
        <position position="505"/>
    </location>
</feature>
<dbReference type="PANTHER" id="PTHR35041">
    <property type="entry name" value="MEDIATOR OF RNA POLYMERASE II TRANSCRIPTION SUBUNIT 1"/>
    <property type="match status" value="1"/>
</dbReference>
<proteinExistence type="predicted"/>
<dbReference type="PANTHER" id="PTHR35041:SF6">
    <property type="entry name" value="FORMYLMETHIONINE DEFORMYLASE-LIKE PROTEIN-RELATED"/>
    <property type="match status" value="1"/>
</dbReference>